<evidence type="ECO:0000313" key="6">
    <source>
        <dbReference type="Proteomes" id="UP001168528"/>
    </source>
</evidence>
<evidence type="ECO:0000259" key="4">
    <source>
        <dbReference type="Pfam" id="PF01103"/>
    </source>
</evidence>
<name>A0ABT8RBE4_9BACT</name>
<feature type="chain" id="PRO_5045802123" evidence="3">
    <location>
        <begin position="22"/>
        <end position="377"/>
    </location>
</feature>
<dbReference type="Pfam" id="PF01103">
    <property type="entry name" value="Omp85"/>
    <property type="match status" value="1"/>
</dbReference>
<evidence type="ECO:0000256" key="1">
    <source>
        <dbReference type="ARBA" id="ARBA00004370"/>
    </source>
</evidence>
<dbReference type="RefSeq" id="WP_302038882.1">
    <property type="nucleotide sequence ID" value="NZ_JAUKPO010000010.1"/>
</dbReference>
<keyword evidence="6" id="KW-1185">Reference proteome</keyword>
<evidence type="ECO:0000256" key="2">
    <source>
        <dbReference type="ARBA" id="ARBA00023136"/>
    </source>
</evidence>
<dbReference type="Proteomes" id="UP001168528">
    <property type="component" value="Unassembled WGS sequence"/>
</dbReference>
<feature type="signal peptide" evidence="3">
    <location>
        <begin position="1"/>
        <end position="21"/>
    </location>
</feature>
<keyword evidence="3" id="KW-0732">Signal</keyword>
<comment type="subcellular location">
    <subcellularLocation>
        <location evidence="1">Membrane</location>
    </subcellularLocation>
</comment>
<evidence type="ECO:0000313" key="5">
    <source>
        <dbReference type="EMBL" id="MDO1448077.1"/>
    </source>
</evidence>
<organism evidence="5 6">
    <name type="scientific">Rhodocytophaga aerolata</name>
    <dbReference type="NCBI Taxonomy" id="455078"/>
    <lineage>
        <taxon>Bacteria</taxon>
        <taxon>Pseudomonadati</taxon>
        <taxon>Bacteroidota</taxon>
        <taxon>Cytophagia</taxon>
        <taxon>Cytophagales</taxon>
        <taxon>Rhodocytophagaceae</taxon>
        <taxon>Rhodocytophaga</taxon>
    </lineage>
</organism>
<reference evidence="5" key="1">
    <citation type="submission" date="2023-07" db="EMBL/GenBank/DDBJ databases">
        <title>The genome sequence of Rhodocytophaga aerolata KACC 12507.</title>
        <authorList>
            <person name="Zhang X."/>
        </authorList>
    </citation>
    <scope>NUCLEOTIDE SEQUENCE</scope>
    <source>
        <strain evidence="5">KACC 12507</strain>
    </source>
</reference>
<dbReference type="InterPro" id="IPR000184">
    <property type="entry name" value="Bac_surfAg_D15"/>
</dbReference>
<proteinExistence type="predicted"/>
<comment type="caution">
    <text evidence="5">The sequence shown here is derived from an EMBL/GenBank/DDBJ whole genome shotgun (WGS) entry which is preliminary data.</text>
</comment>
<sequence>MTNFLGTLTLLCCLISTSGQAQVFRWAKERVIRFLADSTEPGQPQFIAYPTLAYSPETGLEIGVSSLYLYYARKDTTNRLSEVAAFTFITLERQYGLWLDHALYTHQNKWFVLGRLRFQRFPLLYYGIGPQTPSQYQAVVDANAILLRERFLRKVKGSFYAGLEVDYQQLTNVSFERNPEFVDQPNPVGSEGSRNLGIGLGLVYDNRHNVLNVRHGFFAETGFLRYTRALGSNYTFTNFFFDTRYFHPIARKQVLATQVFALFNNGNVPFNQLALLGGESVMRGYYLGRYRDKNLIASQVEYRWLPFPFSKRFGGTLFVGAGNVAPGLGEFRFQSVKVSGGGGLRFLLFPKKDVFTRLDFAFSKESNGFYIFIGEAF</sequence>
<gene>
    <name evidence="5" type="ORF">Q0590_17520</name>
</gene>
<keyword evidence="2" id="KW-0472">Membrane</keyword>
<dbReference type="EMBL" id="JAUKPO010000010">
    <property type="protein sequence ID" value="MDO1448077.1"/>
    <property type="molecule type" value="Genomic_DNA"/>
</dbReference>
<dbReference type="Gene3D" id="2.40.160.50">
    <property type="entry name" value="membrane protein fhac: a member of the omp85/tpsb transporter family"/>
    <property type="match status" value="1"/>
</dbReference>
<protein>
    <submittedName>
        <fullName evidence="5">BamA/TamA family outer membrane protein</fullName>
    </submittedName>
</protein>
<accession>A0ABT8RBE4</accession>
<evidence type="ECO:0000256" key="3">
    <source>
        <dbReference type="SAM" id="SignalP"/>
    </source>
</evidence>
<feature type="domain" description="Bacterial surface antigen (D15)" evidence="4">
    <location>
        <begin position="157"/>
        <end position="377"/>
    </location>
</feature>